<keyword evidence="2" id="KW-1185">Reference proteome</keyword>
<proteinExistence type="predicted"/>
<accession>A0A915CTT3</accession>
<feature type="compositionally biased region" description="Polar residues" evidence="1">
    <location>
        <begin position="148"/>
        <end position="163"/>
    </location>
</feature>
<evidence type="ECO:0000313" key="3">
    <source>
        <dbReference type="WBParaSite" id="jg1216"/>
    </source>
</evidence>
<reference evidence="3" key="1">
    <citation type="submission" date="2022-11" db="UniProtKB">
        <authorList>
            <consortium name="WormBaseParasite"/>
        </authorList>
    </citation>
    <scope>IDENTIFICATION</scope>
</reference>
<dbReference type="WBParaSite" id="jg1216">
    <property type="protein sequence ID" value="jg1216"/>
    <property type="gene ID" value="jg1216"/>
</dbReference>
<dbReference type="AlphaFoldDB" id="A0A915CTT3"/>
<sequence>MANAHGAGLMNTGKPSLLRRVSQSDPHLDIPHFLNAQEKKDKVYSKKVYYQSQCFNSFHHVLSGLIEGNSSLKVNKQGLGASTDTVDSRAAMPSSPDLTLKAPAGGLDRNRSAVQLSNFDPESTTDSNNPGNQPNSNTHWPLSHHFSHLNTGQHSSSHHNISTIPEDQGLMMSVRPTSGLAANALNSTGLMDTASSAMAGNSASSPPRSGVFGVFGRGFLAKPVIRSDEENYRYIMALDR</sequence>
<organism evidence="2 3">
    <name type="scientific">Ditylenchus dipsaci</name>
    <dbReference type="NCBI Taxonomy" id="166011"/>
    <lineage>
        <taxon>Eukaryota</taxon>
        <taxon>Metazoa</taxon>
        <taxon>Ecdysozoa</taxon>
        <taxon>Nematoda</taxon>
        <taxon>Chromadorea</taxon>
        <taxon>Rhabditida</taxon>
        <taxon>Tylenchina</taxon>
        <taxon>Tylenchomorpha</taxon>
        <taxon>Sphaerularioidea</taxon>
        <taxon>Anguinidae</taxon>
        <taxon>Anguininae</taxon>
        <taxon>Ditylenchus</taxon>
    </lineage>
</organism>
<name>A0A915CTT3_9BILA</name>
<evidence type="ECO:0000313" key="2">
    <source>
        <dbReference type="Proteomes" id="UP000887574"/>
    </source>
</evidence>
<evidence type="ECO:0000256" key="1">
    <source>
        <dbReference type="SAM" id="MobiDB-lite"/>
    </source>
</evidence>
<protein>
    <submittedName>
        <fullName evidence="3">Uncharacterized protein</fullName>
    </submittedName>
</protein>
<feature type="compositionally biased region" description="Polar residues" evidence="1">
    <location>
        <begin position="118"/>
        <end position="140"/>
    </location>
</feature>
<feature type="region of interest" description="Disordered" evidence="1">
    <location>
        <begin position="83"/>
        <end position="106"/>
    </location>
</feature>
<dbReference type="Proteomes" id="UP000887574">
    <property type="component" value="Unplaced"/>
</dbReference>
<feature type="region of interest" description="Disordered" evidence="1">
    <location>
        <begin position="118"/>
        <end position="163"/>
    </location>
</feature>